<feature type="region of interest" description="Disordered" evidence="1">
    <location>
        <begin position="236"/>
        <end position="380"/>
    </location>
</feature>
<evidence type="ECO:0000313" key="3">
    <source>
        <dbReference type="EMBL" id="GIL66259.1"/>
    </source>
</evidence>
<evidence type="ECO:0000256" key="1">
    <source>
        <dbReference type="SAM" id="MobiDB-lite"/>
    </source>
</evidence>
<reference evidence="3" key="1">
    <citation type="journal article" date="2021" name="Proc. Natl. Acad. Sci. U.S.A.">
        <title>Three genomes in the algal genus Volvox reveal the fate of a haploid sex-determining region after a transition to homothallism.</title>
        <authorList>
            <person name="Yamamoto K."/>
            <person name="Hamaji T."/>
            <person name="Kawai-Toyooka H."/>
            <person name="Matsuzaki R."/>
            <person name="Takahashi F."/>
            <person name="Nishimura Y."/>
            <person name="Kawachi M."/>
            <person name="Noguchi H."/>
            <person name="Minakuchi Y."/>
            <person name="Umen J.G."/>
            <person name="Toyoda A."/>
            <person name="Nozaki H."/>
        </authorList>
    </citation>
    <scope>NUCLEOTIDE SEQUENCE</scope>
    <source>
        <strain evidence="3">NIES-3780</strain>
    </source>
</reference>
<keyword evidence="4" id="KW-1185">Reference proteome</keyword>
<dbReference type="InterPro" id="IPR029055">
    <property type="entry name" value="Ntn_hydrolases_N"/>
</dbReference>
<feature type="compositionally biased region" description="Low complexity" evidence="1">
    <location>
        <begin position="330"/>
        <end position="347"/>
    </location>
</feature>
<feature type="compositionally biased region" description="Low complexity" evidence="1">
    <location>
        <begin position="366"/>
        <end position="379"/>
    </location>
</feature>
<feature type="compositionally biased region" description="Basic residues" evidence="1">
    <location>
        <begin position="299"/>
        <end position="313"/>
    </location>
</feature>
<dbReference type="AlphaFoldDB" id="A0A8J4BQ63"/>
<proteinExistence type="predicted"/>
<dbReference type="InterPro" id="IPR017932">
    <property type="entry name" value="GATase_2_dom"/>
</dbReference>
<dbReference type="EMBL" id="BNCO01000083">
    <property type="protein sequence ID" value="GIL66259.1"/>
    <property type="molecule type" value="Genomic_DNA"/>
</dbReference>
<comment type="caution">
    <text evidence="3">The sequence shown here is derived from an EMBL/GenBank/DDBJ whole genome shotgun (WGS) entry which is preliminary data.</text>
</comment>
<dbReference type="Pfam" id="PF13537">
    <property type="entry name" value="GATase_7"/>
    <property type="match status" value="1"/>
</dbReference>
<feature type="compositionally biased region" description="Low complexity" evidence="1">
    <location>
        <begin position="523"/>
        <end position="532"/>
    </location>
</feature>
<feature type="compositionally biased region" description="Low complexity" evidence="1">
    <location>
        <begin position="280"/>
        <end position="292"/>
    </location>
</feature>
<feature type="region of interest" description="Disordered" evidence="1">
    <location>
        <begin position="413"/>
        <end position="533"/>
    </location>
</feature>
<feature type="compositionally biased region" description="Polar residues" evidence="1">
    <location>
        <begin position="495"/>
        <end position="506"/>
    </location>
</feature>
<dbReference type="Proteomes" id="UP000747399">
    <property type="component" value="Unassembled WGS sequence"/>
</dbReference>
<sequence>MSAIFVCIVQPKVIEFNVSDQKLHRAQKDEELRSELESLKLPELVDSSAGGGGGQVATTSLFQPGGGCRLLSRSPSVSVASVGSAVCVFEGSLTNVSVLAEDYAPVPEDAPAPPPATLSSAQLVCHMYAKVGVEMLGLLRGSFTFVLYESKTSRVLAARDGGGFSPLLQARSAKGSLVLTNSNEVLEVSGCTDKVEFLPGDYKYGWSATPRRYQPADHVRLSRRSLELPASAHYHHHYHHGGNHFHGNGHGPAHPGSSPGQLSNSRNGSRRGSCDRSDPALPAAAATASAAAESNGSGGRHHPLPRNHNHNHNHHSEPKTQQQVTGTGGSSFPQSQQSNSSHPHQTHLVSAEEPRSAKANPKARHQQQQQQQQQQQAAAPVVATAGGDVVASAASNGPWTASAAIAIPATGVKSKDLRGPGGQEGGGHWRGNSARGASNGHHNQRRSMDTQGSWRLGSGQGPVAAGKQFANGQGQQQELQPAESKPLQAGGVTAGSKQQQQPSTPNGGKARGRRSTDGRTLVKQQQQDQQKQASIARQVVKATMVTAAPASSAVVSGAGLTLRVDAPEFVCTRAVQAAVPPVPVAAAVVSAP</sequence>
<protein>
    <recommendedName>
        <fullName evidence="2">Glutamine amidotransferase type-2 domain-containing protein</fullName>
    </recommendedName>
</protein>
<gene>
    <name evidence="3" type="ORF">Vafri_19871</name>
</gene>
<evidence type="ECO:0000313" key="4">
    <source>
        <dbReference type="Proteomes" id="UP000747399"/>
    </source>
</evidence>
<organism evidence="3 4">
    <name type="scientific">Volvox africanus</name>
    <dbReference type="NCBI Taxonomy" id="51714"/>
    <lineage>
        <taxon>Eukaryota</taxon>
        <taxon>Viridiplantae</taxon>
        <taxon>Chlorophyta</taxon>
        <taxon>core chlorophytes</taxon>
        <taxon>Chlorophyceae</taxon>
        <taxon>CS clade</taxon>
        <taxon>Chlamydomonadales</taxon>
        <taxon>Volvocaceae</taxon>
        <taxon>Volvox</taxon>
    </lineage>
</organism>
<dbReference type="SUPFAM" id="SSF56235">
    <property type="entry name" value="N-terminal nucleophile aminohydrolases (Ntn hydrolases)"/>
    <property type="match status" value="1"/>
</dbReference>
<evidence type="ECO:0000259" key="2">
    <source>
        <dbReference type="Pfam" id="PF13537"/>
    </source>
</evidence>
<feature type="compositionally biased region" description="Gly residues" evidence="1">
    <location>
        <begin position="419"/>
        <end position="429"/>
    </location>
</feature>
<accession>A0A8J4BQ63</accession>
<feature type="compositionally biased region" description="Polar residues" evidence="1">
    <location>
        <begin position="470"/>
        <end position="479"/>
    </location>
</feature>
<feature type="domain" description="Glutamine amidotransferase type-2" evidence="2">
    <location>
        <begin position="81"/>
        <end position="180"/>
    </location>
</feature>
<dbReference type="Gene3D" id="3.60.20.10">
    <property type="entry name" value="Glutamine Phosphoribosylpyrophosphate, subunit 1, domain 1"/>
    <property type="match status" value="1"/>
</dbReference>
<name>A0A8J4BQ63_9CHLO</name>
<feature type="compositionally biased region" description="Low complexity" evidence="1">
    <location>
        <begin position="251"/>
        <end position="271"/>
    </location>
</feature>